<dbReference type="EMBL" id="RHHM01000003">
    <property type="protein sequence ID" value="RQM39336.1"/>
    <property type="molecule type" value="Genomic_DNA"/>
</dbReference>
<dbReference type="Proteomes" id="UP000279457">
    <property type="component" value="Unassembled WGS sequence"/>
</dbReference>
<reference evidence="1 2" key="1">
    <citation type="submission" date="2018-10" db="EMBL/GenBank/DDBJ databases">
        <title>Draft genome sequence for the type isolate of Erwinia psidii, agent causal of bacterial blight in guava (Psidium guajava) and wilt and die-back of Eucalyptus spp.</title>
        <authorList>
            <person name="Hermenegildo P.S."/>
            <person name="Santos S.A."/>
            <person name="Guimaraes L.M.S."/>
            <person name="Vidigal P.M.P."/>
            <person name="Pereira I.C."/>
            <person name="Badel J.L."/>
            <person name="Alfenas-Zerbini P."/>
            <person name="Ferreira M.A.S.V."/>
            <person name="Alfenas A.C."/>
        </authorList>
    </citation>
    <scope>NUCLEOTIDE SEQUENCE [LARGE SCALE GENOMIC DNA]</scope>
    <source>
        <strain evidence="1 2">IBSBF 435</strain>
    </source>
</reference>
<comment type="caution">
    <text evidence="1">The sequence shown here is derived from an EMBL/GenBank/DDBJ whole genome shotgun (WGS) entry which is preliminary data.</text>
</comment>
<sequence>MLIIRLPTKTYFLSVKATEAVTHTVHWLRRYEYDLAGNKPDAPFFAMRQSAVIRKTNHPEDYFFPAEVMLAIFLQKYRPLNTPEIHDTVP</sequence>
<name>A0A3N6SNJ9_9GAMM</name>
<proteinExistence type="predicted"/>
<accession>A0A3N6SNJ9</accession>
<gene>
    <name evidence="1" type="ORF">EB241_06200</name>
</gene>
<keyword evidence="2" id="KW-1185">Reference proteome</keyword>
<dbReference type="AlphaFoldDB" id="A0A3N6SNJ9"/>
<evidence type="ECO:0000313" key="1">
    <source>
        <dbReference type="EMBL" id="RQM39336.1"/>
    </source>
</evidence>
<organism evidence="1 2">
    <name type="scientific">Erwinia psidii</name>
    <dbReference type="NCBI Taxonomy" id="69224"/>
    <lineage>
        <taxon>Bacteria</taxon>
        <taxon>Pseudomonadati</taxon>
        <taxon>Pseudomonadota</taxon>
        <taxon>Gammaproteobacteria</taxon>
        <taxon>Enterobacterales</taxon>
        <taxon>Erwiniaceae</taxon>
        <taxon>Erwinia</taxon>
    </lineage>
</organism>
<protein>
    <submittedName>
        <fullName evidence="1">Uncharacterized protein</fullName>
    </submittedName>
</protein>
<evidence type="ECO:0000313" key="2">
    <source>
        <dbReference type="Proteomes" id="UP000279457"/>
    </source>
</evidence>